<keyword evidence="2" id="KW-1185">Reference proteome</keyword>
<evidence type="ECO:0000313" key="2">
    <source>
        <dbReference type="Proteomes" id="UP000203896"/>
    </source>
</evidence>
<dbReference type="EMBL" id="HE978309">
    <property type="protein sequence ID" value="CEO90621.1"/>
    <property type="molecule type" value="Genomic_DNA"/>
</dbReference>
<gene>
    <name evidence="1" type="ORF">BN201_0018</name>
</gene>
<dbReference type="KEGG" id="vg:23301069"/>
<reference evidence="1 2" key="1">
    <citation type="submission" date="2012-08" db="EMBL/GenBank/DDBJ databases">
        <title>Selection and characterization of a candidate therapeutic bacteriophage that lyses the German Escherichia coli O104:H4 outbreak strain.</title>
        <authorList>
            <person name="Merabishvilli M."/>
            <person name="De Vos D."/>
            <person name="Verbeken G."/>
            <person name="Kropinski A."/>
            <person name="Vandenheuvel D."/>
            <person name="Lavigne R."/>
            <person name="Wattiau P."/>
            <person name="Mast J."/>
            <person name="Ragimbeau C."/>
            <person name="Mossong J."/>
            <person name="Scheres J."/>
            <person name="Chanishvili N."/>
            <person name="Vaneechoutte M."/>
            <person name="Pirnay J.P."/>
        </authorList>
    </citation>
    <scope>NUCLEOTIDE SEQUENCE [LARGE SCALE GENOMIC DNA]</scope>
</reference>
<protein>
    <submittedName>
        <fullName evidence="1">Uncharacterized protein</fullName>
    </submittedName>
</protein>
<accession>A0A0B7MRH1</accession>
<dbReference type="RefSeq" id="YP_009118701.1">
    <property type="nucleotide sequence ID" value="NC_025425.1"/>
</dbReference>
<name>A0A0B7MRH1_9CAUD</name>
<dbReference type="GeneID" id="23301069"/>
<organism evidence="1 2">
    <name type="scientific">Enterobacteria phage GEC-3S</name>
    <dbReference type="NCBI Taxonomy" id="1222338"/>
    <lineage>
        <taxon>Viruses</taxon>
        <taxon>Duplodnaviria</taxon>
        <taxon>Heunggongvirae</taxon>
        <taxon>Uroviricota</taxon>
        <taxon>Caudoviricetes</taxon>
        <taxon>Pantevenvirales</taxon>
        <taxon>Straboviridae</taxon>
        <taxon>Krischvirus</taxon>
        <taxon>Krischvirus gec3s</taxon>
    </lineage>
</organism>
<dbReference type="Proteomes" id="UP000203896">
    <property type="component" value="Segment"/>
</dbReference>
<proteinExistence type="predicted"/>
<sequence>MITIKCLKSTYALFEAGKEYEFTELDPVGRFRVFSYTSPDGSVYKFGLDENGENENESVGTFMKFEL</sequence>
<evidence type="ECO:0000313" key="1">
    <source>
        <dbReference type="EMBL" id="CEO90621.1"/>
    </source>
</evidence>